<dbReference type="Proteomes" id="UP000193642">
    <property type="component" value="Unassembled WGS sequence"/>
</dbReference>
<proteinExistence type="predicted"/>
<dbReference type="InterPro" id="IPR036864">
    <property type="entry name" value="Zn2-C6_fun-type_DNA-bd_sf"/>
</dbReference>
<gene>
    <name evidence="1" type="ORF">BCR33DRAFT_716223</name>
</gene>
<evidence type="ECO:0000313" key="2">
    <source>
        <dbReference type="Proteomes" id="UP000193642"/>
    </source>
</evidence>
<evidence type="ECO:0000313" key="1">
    <source>
        <dbReference type="EMBL" id="ORY45550.1"/>
    </source>
</evidence>
<sequence>MDQTHYSMDLSPSNSYAPFEFDQSFAPSSAPISVEPGTSSGLPRQCSRTLPSCERCATKGAPCLYPLEDSELHKAKSKASATMLLAELRSLAQRLIVVEANLSQLFNIETSTIPNQDSNSPFSIEEGHDRQLRDFQMQQQIAQTLDEILKSPTH</sequence>
<dbReference type="InterPro" id="IPR001138">
    <property type="entry name" value="Zn2Cys6_DnaBD"/>
</dbReference>
<dbReference type="AlphaFoldDB" id="A0A1Y2CEQ5"/>
<keyword evidence="2" id="KW-1185">Reference proteome</keyword>
<reference evidence="1 2" key="1">
    <citation type="submission" date="2016-07" db="EMBL/GenBank/DDBJ databases">
        <title>Pervasive Adenine N6-methylation of Active Genes in Fungi.</title>
        <authorList>
            <consortium name="DOE Joint Genome Institute"/>
            <person name="Mondo S.J."/>
            <person name="Dannebaum R.O."/>
            <person name="Kuo R.C."/>
            <person name="Labutti K."/>
            <person name="Haridas S."/>
            <person name="Kuo A."/>
            <person name="Salamov A."/>
            <person name="Ahrendt S.R."/>
            <person name="Lipzen A."/>
            <person name="Sullivan W."/>
            <person name="Andreopoulos W.B."/>
            <person name="Clum A."/>
            <person name="Lindquist E."/>
            <person name="Daum C."/>
            <person name="Ramamoorthy G.K."/>
            <person name="Gryganskyi A."/>
            <person name="Culley D."/>
            <person name="Magnuson J.K."/>
            <person name="James T.Y."/>
            <person name="O'Malley M.A."/>
            <person name="Stajich J.E."/>
            <person name="Spatafora J.W."/>
            <person name="Visel A."/>
            <person name="Grigoriev I.V."/>
        </authorList>
    </citation>
    <scope>NUCLEOTIDE SEQUENCE [LARGE SCALE GENOMIC DNA]</scope>
    <source>
        <strain evidence="1 2">JEL800</strain>
    </source>
</reference>
<dbReference type="Gene3D" id="4.10.240.10">
    <property type="entry name" value="Zn(2)-C6 fungal-type DNA-binding domain"/>
    <property type="match status" value="1"/>
</dbReference>
<dbReference type="OrthoDB" id="5355161at2759"/>
<name>A0A1Y2CEQ5_9FUNG</name>
<protein>
    <recommendedName>
        <fullName evidence="3">Zn(2)-C6 fungal-type domain-containing protein</fullName>
    </recommendedName>
</protein>
<dbReference type="GO" id="GO:0000981">
    <property type="term" value="F:DNA-binding transcription factor activity, RNA polymerase II-specific"/>
    <property type="evidence" value="ECO:0007669"/>
    <property type="project" value="InterPro"/>
</dbReference>
<comment type="caution">
    <text evidence="1">The sequence shown here is derived from an EMBL/GenBank/DDBJ whole genome shotgun (WGS) entry which is preliminary data.</text>
</comment>
<dbReference type="GO" id="GO:0008270">
    <property type="term" value="F:zinc ion binding"/>
    <property type="evidence" value="ECO:0007669"/>
    <property type="project" value="InterPro"/>
</dbReference>
<accession>A0A1Y2CEQ5</accession>
<evidence type="ECO:0008006" key="3">
    <source>
        <dbReference type="Google" id="ProtNLM"/>
    </source>
</evidence>
<dbReference type="CDD" id="cd00067">
    <property type="entry name" value="GAL4"/>
    <property type="match status" value="1"/>
</dbReference>
<organism evidence="1 2">
    <name type="scientific">Rhizoclosmatium globosum</name>
    <dbReference type="NCBI Taxonomy" id="329046"/>
    <lineage>
        <taxon>Eukaryota</taxon>
        <taxon>Fungi</taxon>
        <taxon>Fungi incertae sedis</taxon>
        <taxon>Chytridiomycota</taxon>
        <taxon>Chytridiomycota incertae sedis</taxon>
        <taxon>Chytridiomycetes</taxon>
        <taxon>Chytridiales</taxon>
        <taxon>Chytriomycetaceae</taxon>
        <taxon>Rhizoclosmatium</taxon>
    </lineage>
</organism>
<dbReference type="EMBL" id="MCGO01000019">
    <property type="protein sequence ID" value="ORY45550.1"/>
    <property type="molecule type" value="Genomic_DNA"/>
</dbReference>